<feature type="transmembrane region" description="Helical" evidence="1">
    <location>
        <begin position="359"/>
        <end position="379"/>
    </location>
</feature>
<dbReference type="InterPro" id="IPR036259">
    <property type="entry name" value="MFS_trans_sf"/>
</dbReference>
<dbReference type="EMBL" id="CAESAN010000131">
    <property type="protein sequence ID" value="CAB4346462.1"/>
    <property type="molecule type" value="Genomic_DNA"/>
</dbReference>
<sequence>MTGHQKQSQEGSGDLRNYVLVTAAYWANTLADGASRILVLFFFYNLGFSPFELATLFALYELFGIVTNLVGGWLAARFGLKFTLFSGLAVQIVALSMLALVPEAWLVVPYVMASQALSGIAKDLTKMSSKSAVKLVVNEGDESALFRWVSILTGSKNALKGVGFFLGGLLLTVVGFQTSLLILAAIVLAALIATATLMHGGLGTVDAKAKFRHMFSQNRAVNVLAAARIFLFASRDVWFVVGLPVFLRTALGWSFWEVGGFLAIWVIGYGAVQASAPKFVRRRAAGGHGQPDGKTAARLAFLLALFPAAIAVALEADVDETLAIVVGLAAFGVIFAINSAVHSYLILSYSHGDKVAMNVGFYYMANAAGRLMGTLLSGLLYQWQGLAACLWASVAFVLITGLLSLLLPNRRSSVGEQSTVAADGIADERTLTA</sequence>
<name>A0A6J5ZYJ7_9ZZZZ</name>
<organism evidence="2">
    <name type="scientific">freshwater metagenome</name>
    <dbReference type="NCBI Taxonomy" id="449393"/>
    <lineage>
        <taxon>unclassified sequences</taxon>
        <taxon>metagenomes</taxon>
        <taxon>ecological metagenomes</taxon>
    </lineage>
</organism>
<feature type="transmembrane region" description="Helical" evidence="1">
    <location>
        <begin position="322"/>
        <end position="347"/>
    </location>
</feature>
<dbReference type="InterPro" id="IPR011701">
    <property type="entry name" value="MFS"/>
</dbReference>
<accession>A0A6J5ZYJ7</accession>
<dbReference type="InterPro" id="IPR047769">
    <property type="entry name" value="MFS_ArsJ"/>
</dbReference>
<evidence type="ECO:0000256" key="1">
    <source>
        <dbReference type="SAM" id="Phobius"/>
    </source>
</evidence>
<dbReference type="GO" id="GO:0022857">
    <property type="term" value="F:transmembrane transporter activity"/>
    <property type="evidence" value="ECO:0007669"/>
    <property type="project" value="InterPro"/>
</dbReference>
<feature type="transmembrane region" description="Helical" evidence="1">
    <location>
        <begin position="385"/>
        <end position="407"/>
    </location>
</feature>
<feature type="transmembrane region" description="Helical" evidence="1">
    <location>
        <begin position="88"/>
        <end position="112"/>
    </location>
</feature>
<feature type="transmembrane region" description="Helical" evidence="1">
    <location>
        <begin position="23"/>
        <end position="44"/>
    </location>
</feature>
<dbReference type="PANTHER" id="PTHR23547:SF1">
    <property type="entry name" value="MAJOR FACILITATOR SUPERFAMILY MFS_1"/>
    <property type="match status" value="1"/>
</dbReference>
<protein>
    <submittedName>
        <fullName evidence="2">Unannotated protein</fullName>
    </submittedName>
</protein>
<gene>
    <name evidence="2" type="ORF">UFOPK3547_01365</name>
</gene>
<dbReference type="NCBIfam" id="NF033734">
    <property type="entry name" value="MFS_ArsJ"/>
    <property type="match status" value="1"/>
</dbReference>
<reference evidence="2" key="1">
    <citation type="submission" date="2020-05" db="EMBL/GenBank/DDBJ databases">
        <authorList>
            <person name="Chiriac C."/>
            <person name="Salcher M."/>
            <person name="Ghai R."/>
            <person name="Kavagutti S V."/>
        </authorList>
    </citation>
    <scope>NUCLEOTIDE SEQUENCE</scope>
</reference>
<feature type="transmembrane region" description="Helical" evidence="1">
    <location>
        <begin position="253"/>
        <end position="274"/>
    </location>
</feature>
<evidence type="ECO:0000313" key="2">
    <source>
        <dbReference type="EMBL" id="CAB4346462.1"/>
    </source>
</evidence>
<feature type="transmembrane region" description="Helical" evidence="1">
    <location>
        <begin position="223"/>
        <end position="247"/>
    </location>
</feature>
<dbReference type="Pfam" id="PF07690">
    <property type="entry name" value="MFS_1"/>
    <property type="match status" value="1"/>
</dbReference>
<dbReference type="Gene3D" id="1.20.1250.20">
    <property type="entry name" value="MFS general substrate transporter like domains"/>
    <property type="match status" value="2"/>
</dbReference>
<dbReference type="SUPFAM" id="SSF103473">
    <property type="entry name" value="MFS general substrate transporter"/>
    <property type="match status" value="1"/>
</dbReference>
<keyword evidence="1" id="KW-0812">Transmembrane</keyword>
<feature type="transmembrane region" description="Helical" evidence="1">
    <location>
        <begin position="182"/>
        <end position="202"/>
    </location>
</feature>
<proteinExistence type="predicted"/>
<keyword evidence="1" id="KW-1133">Transmembrane helix</keyword>
<feature type="transmembrane region" description="Helical" evidence="1">
    <location>
        <begin position="56"/>
        <end position="76"/>
    </location>
</feature>
<keyword evidence="1" id="KW-0472">Membrane</keyword>
<feature type="transmembrane region" description="Helical" evidence="1">
    <location>
        <begin position="295"/>
        <end position="316"/>
    </location>
</feature>
<dbReference type="PANTHER" id="PTHR23547">
    <property type="entry name" value="MAJOR FACILITATOR SUPERFAMILY DOMAIN, GENERAL SUBSTRATE TRANSPORTER"/>
    <property type="match status" value="1"/>
</dbReference>
<dbReference type="AlphaFoldDB" id="A0A6J5ZYJ7"/>